<evidence type="ECO:0000313" key="2">
    <source>
        <dbReference type="Proteomes" id="UP000298652"/>
    </source>
</evidence>
<name>A0A4U6TSK8_SETVI</name>
<reference evidence="1" key="1">
    <citation type="submission" date="2019-03" db="EMBL/GenBank/DDBJ databases">
        <title>WGS assembly of Setaria viridis.</title>
        <authorList>
            <person name="Huang P."/>
            <person name="Jenkins J."/>
            <person name="Grimwood J."/>
            <person name="Barry K."/>
            <person name="Healey A."/>
            <person name="Mamidi S."/>
            <person name="Sreedasyam A."/>
            <person name="Shu S."/>
            <person name="Feldman M."/>
            <person name="Wu J."/>
            <person name="Yu Y."/>
            <person name="Chen C."/>
            <person name="Johnson J."/>
            <person name="Rokhsar D."/>
            <person name="Baxter I."/>
            <person name="Schmutz J."/>
            <person name="Brutnell T."/>
            <person name="Kellogg E."/>
        </authorList>
    </citation>
    <scope>NUCLEOTIDE SEQUENCE [LARGE SCALE GENOMIC DNA]</scope>
</reference>
<proteinExistence type="predicted"/>
<dbReference type="EMBL" id="CM016558">
    <property type="protein sequence ID" value="TKW05661.1"/>
    <property type="molecule type" value="Genomic_DNA"/>
</dbReference>
<organism evidence="1 2">
    <name type="scientific">Setaria viridis</name>
    <name type="common">Green bristlegrass</name>
    <name type="synonym">Setaria italica subsp. viridis</name>
    <dbReference type="NCBI Taxonomy" id="4556"/>
    <lineage>
        <taxon>Eukaryota</taxon>
        <taxon>Viridiplantae</taxon>
        <taxon>Streptophyta</taxon>
        <taxon>Embryophyta</taxon>
        <taxon>Tracheophyta</taxon>
        <taxon>Spermatophyta</taxon>
        <taxon>Magnoliopsida</taxon>
        <taxon>Liliopsida</taxon>
        <taxon>Poales</taxon>
        <taxon>Poaceae</taxon>
        <taxon>PACMAD clade</taxon>
        <taxon>Panicoideae</taxon>
        <taxon>Panicodae</taxon>
        <taxon>Paniceae</taxon>
        <taxon>Cenchrinae</taxon>
        <taxon>Setaria</taxon>
    </lineage>
</organism>
<gene>
    <name evidence="1" type="ORF">SEVIR_7G191350v2</name>
</gene>
<keyword evidence="2" id="KW-1185">Reference proteome</keyword>
<dbReference type="PROSITE" id="PS51257">
    <property type="entry name" value="PROKAR_LIPOPROTEIN"/>
    <property type="match status" value="1"/>
</dbReference>
<protein>
    <submittedName>
        <fullName evidence="1">Uncharacterized protein</fullName>
    </submittedName>
</protein>
<dbReference type="Gramene" id="TKW05661">
    <property type="protein sequence ID" value="TKW05661"/>
    <property type="gene ID" value="SEVIR_7G191350v2"/>
</dbReference>
<dbReference type="Proteomes" id="UP000298652">
    <property type="component" value="Chromosome 7"/>
</dbReference>
<evidence type="ECO:0000313" key="1">
    <source>
        <dbReference type="EMBL" id="TKW05661.1"/>
    </source>
</evidence>
<dbReference type="AlphaFoldDB" id="A0A4U6TSK8"/>
<accession>A0A4U6TSK8</accession>
<sequence>MCPGRNRQNCETRGSSAAIWSAVTFAACFLLQLHQCDRLIEMHRSVRVTLQLLAPGGALVINVLEVHQCIWWCCISLGMYQICM</sequence>